<dbReference type="Proteomes" id="UP001551482">
    <property type="component" value="Unassembled WGS sequence"/>
</dbReference>
<evidence type="ECO:0000313" key="2">
    <source>
        <dbReference type="EMBL" id="MEU8136591.1"/>
    </source>
</evidence>
<evidence type="ECO:0000313" key="3">
    <source>
        <dbReference type="Proteomes" id="UP001551482"/>
    </source>
</evidence>
<dbReference type="EMBL" id="JBEZFP010000066">
    <property type="protein sequence ID" value="MEU8136591.1"/>
    <property type="molecule type" value="Genomic_DNA"/>
</dbReference>
<evidence type="ECO:0000256" key="1">
    <source>
        <dbReference type="SAM" id="MobiDB-lite"/>
    </source>
</evidence>
<reference evidence="2 3" key="1">
    <citation type="submission" date="2024-06" db="EMBL/GenBank/DDBJ databases">
        <title>The Natural Products Discovery Center: Release of the First 8490 Sequenced Strains for Exploring Actinobacteria Biosynthetic Diversity.</title>
        <authorList>
            <person name="Kalkreuter E."/>
            <person name="Kautsar S.A."/>
            <person name="Yang D."/>
            <person name="Bader C.D."/>
            <person name="Teijaro C.N."/>
            <person name="Fluegel L."/>
            <person name="Davis C.M."/>
            <person name="Simpson J.R."/>
            <person name="Lauterbach L."/>
            <person name="Steele A.D."/>
            <person name="Gui C."/>
            <person name="Meng S."/>
            <person name="Li G."/>
            <person name="Viehrig K."/>
            <person name="Ye F."/>
            <person name="Su P."/>
            <person name="Kiefer A.F."/>
            <person name="Nichols A."/>
            <person name="Cepeda A.J."/>
            <person name="Yan W."/>
            <person name="Fan B."/>
            <person name="Jiang Y."/>
            <person name="Adhikari A."/>
            <person name="Zheng C.-J."/>
            <person name="Schuster L."/>
            <person name="Cowan T.M."/>
            <person name="Smanski M.J."/>
            <person name="Chevrette M.G."/>
            <person name="De Carvalho L.P.S."/>
            <person name="Shen B."/>
        </authorList>
    </citation>
    <scope>NUCLEOTIDE SEQUENCE [LARGE SCALE GENOMIC DNA]</scope>
    <source>
        <strain evidence="2 3">NPDC048946</strain>
    </source>
</reference>
<organism evidence="2 3">
    <name type="scientific">Streptodolium elevatio</name>
    <dbReference type="NCBI Taxonomy" id="3157996"/>
    <lineage>
        <taxon>Bacteria</taxon>
        <taxon>Bacillati</taxon>
        <taxon>Actinomycetota</taxon>
        <taxon>Actinomycetes</taxon>
        <taxon>Kitasatosporales</taxon>
        <taxon>Streptomycetaceae</taxon>
        <taxon>Streptodolium</taxon>
    </lineage>
</organism>
<comment type="caution">
    <text evidence="2">The sequence shown here is derived from an EMBL/GenBank/DDBJ whole genome shotgun (WGS) entry which is preliminary data.</text>
</comment>
<dbReference type="InterPro" id="IPR057972">
    <property type="entry name" value="Terminase_7"/>
</dbReference>
<gene>
    <name evidence="2" type="ORF">AB0C36_24150</name>
</gene>
<proteinExistence type="predicted"/>
<evidence type="ECO:0008006" key="4">
    <source>
        <dbReference type="Google" id="ProtNLM"/>
    </source>
</evidence>
<feature type="region of interest" description="Disordered" evidence="1">
    <location>
        <begin position="1"/>
        <end position="24"/>
    </location>
</feature>
<dbReference type="RefSeq" id="WP_358357266.1">
    <property type="nucleotide sequence ID" value="NZ_JBEZFP010000066.1"/>
</dbReference>
<keyword evidence="3" id="KW-1185">Reference proteome</keyword>
<protein>
    <recommendedName>
        <fullName evidence="4">Terminase small subunit</fullName>
    </recommendedName>
</protein>
<accession>A0ABV3DLF4</accession>
<sequence>MMPGRGPAPKDPKKRARTNADPIPQTVLRFEHADPPPLPDDLACRPMVVRWWDTWVSSPQAEHFSSTDWLFLVDTAYIAKAFYDGDLKQAPELRLRVAKLGATMEDRARLRLVFAEADEKDAKRPAAAPSRERYADLRVLPGAGASGAVAGA</sequence>
<name>A0ABV3DLF4_9ACTN</name>
<dbReference type="Pfam" id="PF25673">
    <property type="entry name" value="Terminase_7"/>
    <property type="match status" value="1"/>
</dbReference>